<protein>
    <submittedName>
        <fullName evidence="1">Uncharacterized protein</fullName>
    </submittedName>
</protein>
<reference evidence="1" key="1">
    <citation type="journal article" date="2021" name="Proc. Natl. Acad. Sci. U.S.A.">
        <title>A Catalog of Tens of Thousands of Viruses from Human Metagenomes Reveals Hidden Associations with Chronic Diseases.</title>
        <authorList>
            <person name="Tisza M.J."/>
            <person name="Buck C.B."/>
        </authorList>
    </citation>
    <scope>NUCLEOTIDE SEQUENCE</scope>
    <source>
        <strain evidence="1">Cti5L29</strain>
    </source>
</reference>
<accession>A0A8S5R952</accession>
<organism evidence="1">
    <name type="scientific">virus sp. cti5L29</name>
    <dbReference type="NCBI Taxonomy" id="2826813"/>
    <lineage>
        <taxon>Viruses</taxon>
    </lineage>
</organism>
<sequence length="120" mass="14091">MFKYINLNPDQLEENDCVCRAIALASGCDYEDIEDKLYYVSKLLDCDELCPCCYRFLIENVFEFQPEYCHGLTVGEFAQEHPYGVYLVRIPEHLTTIVDGEINDIWDSSEFFCDLAWRCF</sequence>
<proteinExistence type="predicted"/>
<name>A0A8S5R952_9VIRU</name>
<dbReference type="EMBL" id="BK015841">
    <property type="protein sequence ID" value="DAE27581.1"/>
    <property type="molecule type" value="Genomic_DNA"/>
</dbReference>
<evidence type="ECO:0000313" key="1">
    <source>
        <dbReference type="EMBL" id="DAE27581.1"/>
    </source>
</evidence>